<protein>
    <submittedName>
        <fullName evidence="1">Uncharacterized protein</fullName>
    </submittedName>
</protein>
<evidence type="ECO:0000313" key="1">
    <source>
        <dbReference type="EMBL" id="EYB95845.1"/>
    </source>
</evidence>
<comment type="caution">
    <text evidence="1">The sequence shown here is derived from an EMBL/GenBank/DDBJ whole genome shotgun (WGS) entry which is preliminary data.</text>
</comment>
<dbReference type="AlphaFoldDB" id="A0A016SZE9"/>
<gene>
    <name evidence="1" type="primary">Acey_s0155.g3052</name>
    <name evidence="1" type="ORF">Y032_0155g3052</name>
</gene>
<dbReference type="Proteomes" id="UP000024635">
    <property type="component" value="Unassembled WGS sequence"/>
</dbReference>
<proteinExistence type="predicted"/>
<dbReference type="EMBL" id="JARK01001491">
    <property type="protein sequence ID" value="EYB95845.1"/>
    <property type="molecule type" value="Genomic_DNA"/>
</dbReference>
<keyword evidence="2" id="KW-1185">Reference proteome</keyword>
<accession>A0A016SZE9</accession>
<organism evidence="1 2">
    <name type="scientific">Ancylostoma ceylanicum</name>
    <dbReference type="NCBI Taxonomy" id="53326"/>
    <lineage>
        <taxon>Eukaryota</taxon>
        <taxon>Metazoa</taxon>
        <taxon>Ecdysozoa</taxon>
        <taxon>Nematoda</taxon>
        <taxon>Chromadorea</taxon>
        <taxon>Rhabditida</taxon>
        <taxon>Rhabditina</taxon>
        <taxon>Rhabditomorpha</taxon>
        <taxon>Strongyloidea</taxon>
        <taxon>Ancylostomatidae</taxon>
        <taxon>Ancylostomatinae</taxon>
        <taxon>Ancylostoma</taxon>
    </lineage>
</organism>
<evidence type="ECO:0000313" key="2">
    <source>
        <dbReference type="Proteomes" id="UP000024635"/>
    </source>
</evidence>
<name>A0A016SZE9_9BILA</name>
<sequence length="76" mass="8585">MCLQHTSKALVPSRNTHYFEDTKAATKHGLGPYKSTVYYICMKKKTDVTHTQNPEEIWAADSESTLKIARGRNIAT</sequence>
<reference evidence="2" key="1">
    <citation type="journal article" date="2015" name="Nat. Genet.">
        <title>The genome and transcriptome of the zoonotic hookworm Ancylostoma ceylanicum identify infection-specific gene families.</title>
        <authorList>
            <person name="Schwarz E.M."/>
            <person name="Hu Y."/>
            <person name="Antoshechkin I."/>
            <person name="Miller M.M."/>
            <person name="Sternberg P.W."/>
            <person name="Aroian R.V."/>
        </authorList>
    </citation>
    <scope>NUCLEOTIDE SEQUENCE</scope>
    <source>
        <strain evidence="2">HY135</strain>
    </source>
</reference>